<accession>A0ABT4PHM0</accession>
<evidence type="ECO:0000313" key="9">
    <source>
        <dbReference type="EMBL" id="MCZ8372538.1"/>
    </source>
</evidence>
<dbReference type="EMBL" id="JAPZVM010000004">
    <property type="protein sequence ID" value="MCZ8372538.1"/>
    <property type="molecule type" value="Genomic_DNA"/>
</dbReference>
<comment type="subcellular location">
    <subcellularLocation>
        <location evidence="1">Cell outer membrane</location>
    </subcellularLocation>
</comment>
<evidence type="ECO:0000256" key="6">
    <source>
        <dbReference type="SAM" id="SignalP"/>
    </source>
</evidence>
<organism evidence="9 10">
    <name type="scientific">Phocaeicola acetigenes</name>
    <dbReference type="NCBI Taxonomy" id="3016083"/>
    <lineage>
        <taxon>Bacteria</taxon>
        <taxon>Pseudomonadati</taxon>
        <taxon>Bacteroidota</taxon>
        <taxon>Bacteroidia</taxon>
        <taxon>Bacteroidales</taxon>
        <taxon>Bacteroidaceae</taxon>
        <taxon>Phocaeicola</taxon>
    </lineage>
</organism>
<evidence type="ECO:0000259" key="8">
    <source>
        <dbReference type="Pfam" id="PF14322"/>
    </source>
</evidence>
<keyword evidence="10" id="KW-1185">Reference proteome</keyword>
<keyword evidence="3 6" id="KW-0732">Signal</keyword>
<dbReference type="Proteomes" id="UP001141933">
    <property type="component" value="Unassembled WGS sequence"/>
</dbReference>
<dbReference type="PROSITE" id="PS51257">
    <property type="entry name" value="PROKAR_LIPOPROTEIN"/>
    <property type="match status" value="1"/>
</dbReference>
<keyword evidence="4" id="KW-0472">Membrane</keyword>
<evidence type="ECO:0000256" key="2">
    <source>
        <dbReference type="ARBA" id="ARBA00006275"/>
    </source>
</evidence>
<dbReference type="Gene3D" id="1.25.40.390">
    <property type="match status" value="1"/>
</dbReference>
<feature type="domain" description="SusD-like N-terminal" evidence="8">
    <location>
        <begin position="26"/>
        <end position="243"/>
    </location>
</feature>
<dbReference type="InterPro" id="IPR012944">
    <property type="entry name" value="SusD_RagB_dom"/>
</dbReference>
<reference evidence="9" key="1">
    <citation type="submission" date="2022-12" db="EMBL/GenBank/DDBJ databases">
        <title>Phocaeicola acetigenes sp. nov., isolated feces from a healthy human.</title>
        <authorList>
            <person name="Do H."/>
            <person name="Ha Y.B."/>
            <person name="Kim J.-S."/>
            <person name="Suh M.K."/>
            <person name="Kim H.S."/>
            <person name="Lee J.-S."/>
        </authorList>
    </citation>
    <scope>NUCLEOTIDE SEQUENCE</scope>
    <source>
        <strain evidence="9">KGMB11183</strain>
    </source>
</reference>
<evidence type="ECO:0000256" key="5">
    <source>
        <dbReference type="ARBA" id="ARBA00023237"/>
    </source>
</evidence>
<evidence type="ECO:0000256" key="4">
    <source>
        <dbReference type="ARBA" id="ARBA00023136"/>
    </source>
</evidence>
<evidence type="ECO:0000259" key="7">
    <source>
        <dbReference type="Pfam" id="PF07980"/>
    </source>
</evidence>
<feature type="signal peptide" evidence="6">
    <location>
        <begin position="1"/>
        <end position="24"/>
    </location>
</feature>
<comment type="similarity">
    <text evidence="2">Belongs to the SusD family.</text>
</comment>
<feature type="chain" id="PRO_5045525446" evidence="6">
    <location>
        <begin position="25"/>
        <end position="549"/>
    </location>
</feature>
<dbReference type="RefSeq" id="WP_269877739.1">
    <property type="nucleotide sequence ID" value="NZ_JAPZVM010000004.1"/>
</dbReference>
<evidence type="ECO:0000313" key="10">
    <source>
        <dbReference type="Proteomes" id="UP001141933"/>
    </source>
</evidence>
<comment type="caution">
    <text evidence="9">The sequence shown here is derived from an EMBL/GenBank/DDBJ whole genome shotgun (WGS) entry which is preliminary data.</text>
</comment>
<sequence length="549" mass="61949">MKKYIKTIFSGSLLLASSMMVSCAGDYLDTAPTSSVGSVDAFATTENAAMVINGIAQAMCYQQFAFSQGYCGENQIKTVFGEYPSQNFVYNMFAPGWAPIFNGEYYTQKSTTYCAYPWYYYYTLISNANSVIMNIDGAEGPETDKAFIKAQALTYRAYAYTQLMEFYTYRWSDTQNGTTNGVVLRLDESTGEMPLSTVMECYNQIYQDCKDAISLYTQSGKDRESGKVWLPNLNVAYAVYARAALNRQDYQTALDNAKLARANYPLMSNAEYKSGFCKPTSEWIFGSYGDGTENMWYWTFGTQFGCNGYYANNTEYGAGAIDRTLTDKIPDNDVRKSLFLTTDKFPGFDWTDENVLNQTYAYFGTVKDSKPVTTTEIWKAVNAYVTSMTPSGLTEAYQSGYYYLGGQLKFWVFDTPGVSYLCHIRSSEMLLIEAEANYFLHNEPAAQEALIELNATSGRNPEYTCNKTGEELFQEIVDYRGLELWGEGFNWYDYKRWNKDIVRVGIPDGGNVHAATATTVTATGHNNWTWEIPEAETNYNPGINKPQEK</sequence>
<dbReference type="Pfam" id="PF07980">
    <property type="entry name" value="SusD_RagB"/>
    <property type="match status" value="1"/>
</dbReference>
<evidence type="ECO:0000256" key="3">
    <source>
        <dbReference type="ARBA" id="ARBA00022729"/>
    </source>
</evidence>
<dbReference type="InterPro" id="IPR011990">
    <property type="entry name" value="TPR-like_helical_dom_sf"/>
</dbReference>
<evidence type="ECO:0000256" key="1">
    <source>
        <dbReference type="ARBA" id="ARBA00004442"/>
    </source>
</evidence>
<name>A0ABT4PHM0_9BACT</name>
<keyword evidence="5" id="KW-0998">Cell outer membrane</keyword>
<proteinExistence type="inferred from homology"/>
<gene>
    <name evidence="9" type="ORF">O6P32_07415</name>
</gene>
<dbReference type="Pfam" id="PF14322">
    <property type="entry name" value="SusD-like_3"/>
    <property type="match status" value="1"/>
</dbReference>
<dbReference type="SUPFAM" id="SSF48452">
    <property type="entry name" value="TPR-like"/>
    <property type="match status" value="1"/>
</dbReference>
<protein>
    <submittedName>
        <fullName evidence="9">RagB/SusD family nutrient uptake outer membrane protein</fullName>
    </submittedName>
</protein>
<feature type="domain" description="RagB/SusD" evidence="7">
    <location>
        <begin position="421"/>
        <end position="544"/>
    </location>
</feature>
<dbReference type="InterPro" id="IPR033985">
    <property type="entry name" value="SusD-like_N"/>
</dbReference>